<sequence>MKVGSKLVFLFRDSEGFSTAISDSLHPNPTNPSSVTLLEEPFELSLEPYGIKDVKASGTLLHFVDHQGFYQVSFLLMQNYEPPVLACAVNEVLGKIARGESSSLPTVLVPFIVASSMLKRDGRSLTKSENRVPIYGVQIGPETDTTKAVAARTEKLLGSFQVHHEPLACLLQLARVLHLPTLILIGERGRLVSDKNIEDLEILHEIGEILASILNLSFSKDRIKWKPKVTSKNSVEPWRALYG</sequence>
<dbReference type="PANTHER" id="PTHR37221:SF1">
    <property type="entry name" value="OS02G0582400 PROTEIN"/>
    <property type="match status" value="1"/>
</dbReference>
<accession>A0A2P5B618</accession>
<protein>
    <submittedName>
        <fullName evidence="2">Period circadian protein</fullName>
    </submittedName>
</protein>
<dbReference type="PANTHER" id="PTHR37221">
    <property type="entry name" value="OS02G0582400 PROTEIN"/>
    <property type="match status" value="1"/>
</dbReference>
<evidence type="ECO:0000313" key="3">
    <source>
        <dbReference type="Proteomes" id="UP000237105"/>
    </source>
</evidence>
<dbReference type="EMBL" id="JXTB01000354">
    <property type="protein sequence ID" value="PON44238.1"/>
    <property type="molecule type" value="Genomic_DNA"/>
</dbReference>
<feature type="domain" description="DUF7894" evidence="1">
    <location>
        <begin position="1"/>
        <end position="243"/>
    </location>
</feature>
<evidence type="ECO:0000313" key="2">
    <source>
        <dbReference type="EMBL" id="PON44238.1"/>
    </source>
</evidence>
<evidence type="ECO:0000259" key="1">
    <source>
        <dbReference type="Pfam" id="PF25428"/>
    </source>
</evidence>
<dbReference type="OrthoDB" id="1927925at2759"/>
<reference evidence="3" key="1">
    <citation type="submission" date="2016-06" db="EMBL/GenBank/DDBJ databases">
        <title>Parallel loss of symbiosis genes in relatives of nitrogen-fixing non-legume Parasponia.</title>
        <authorList>
            <person name="Van Velzen R."/>
            <person name="Holmer R."/>
            <person name="Bu F."/>
            <person name="Rutten L."/>
            <person name="Van Zeijl A."/>
            <person name="Liu W."/>
            <person name="Santuari L."/>
            <person name="Cao Q."/>
            <person name="Sharma T."/>
            <person name="Shen D."/>
            <person name="Roswanjaya Y."/>
            <person name="Wardhani T."/>
            <person name="Kalhor M.S."/>
            <person name="Jansen J."/>
            <person name="Van den Hoogen J."/>
            <person name="Gungor B."/>
            <person name="Hartog M."/>
            <person name="Hontelez J."/>
            <person name="Verver J."/>
            <person name="Yang W.-C."/>
            <person name="Schijlen E."/>
            <person name="Repin R."/>
            <person name="Schilthuizen M."/>
            <person name="Schranz E."/>
            <person name="Heidstra R."/>
            <person name="Miyata K."/>
            <person name="Fedorova E."/>
            <person name="Kohlen W."/>
            <person name="Bisseling T."/>
            <person name="Smit S."/>
            <person name="Geurts R."/>
        </authorList>
    </citation>
    <scope>NUCLEOTIDE SEQUENCE [LARGE SCALE GENOMIC DNA]</scope>
    <source>
        <strain evidence="3">cv. WU1-14</strain>
    </source>
</reference>
<dbReference type="AlphaFoldDB" id="A0A2P5B618"/>
<gene>
    <name evidence="2" type="ORF">PanWU01x14_268360</name>
</gene>
<dbReference type="InterPro" id="IPR057216">
    <property type="entry name" value="DUF7894"/>
</dbReference>
<dbReference type="Pfam" id="PF25428">
    <property type="entry name" value="DUF7894"/>
    <property type="match status" value="1"/>
</dbReference>
<dbReference type="Proteomes" id="UP000237105">
    <property type="component" value="Unassembled WGS sequence"/>
</dbReference>
<name>A0A2P5B618_PARAD</name>
<proteinExistence type="predicted"/>
<comment type="caution">
    <text evidence="2">The sequence shown here is derived from an EMBL/GenBank/DDBJ whole genome shotgun (WGS) entry which is preliminary data.</text>
</comment>
<keyword evidence="3" id="KW-1185">Reference proteome</keyword>
<organism evidence="2 3">
    <name type="scientific">Parasponia andersonii</name>
    <name type="common">Sponia andersonii</name>
    <dbReference type="NCBI Taxonomy" id="3476"/>
    <lineage>
        <taxon>Eukaryota</taxon>
        <taxon>Viridiplantae</taxon>
        <taxon>Streptophyta</taxon>
        <taxon>Embryophyta</taxon>
        <taxon>Tracheophyta</taxon>
        <taxon>Spermatophyta</taxon>
        <taxon>Magnoliopsida</taxon>
        <taxon>eudicotyledons</taxon>
        <taxon>Gunneridae</taxon>
        <taxon>Pentapetalae</taxon>
        <taxon>rosids</taxon>
        <taxon>fabids</taxon>
        <taxon>Rosales</taxon>
        <taxon>Cannabaceae</taxon>
        <taxon>Parasponia</taxon>
    </lineage>
</organism>
<dbReference type="STRING" id="3476.A0A2P5B618"/>